<proteinExistence type="predicted"/>
<reference evidence="1 2" key="1">
    <citation type="submission" date="2023-02" db="EMBL/GenBank/DDBJ databases">
        <title>Genome sequence of Sphingomonas naphthae.</title>
        <authorList>
            <person name="Kim S."/>
            <person name="Heo J."/>
            <person name="Kwon S.-W."/>
        </authorList>
    </citation>
    <scope>NUCLEOTIDE SEQUENCE [LARGE SCALE GENOMIC DNA]</scope>
    <source>
        <strain evidence="1 2">KACC 18716</strain>
    </source>
</reference>
<accession>A0ABY7TM18</accession>
<gene>
    <name evidence="1" type="ORF">PQ455_03370</name>
</gene>
<sequence length="183" mass="21841">MRYDELYKIKISIVKDISAFKKMPPTSKDISSTKARIELEIESYHRRYWGLKSDQIDYWLAGYVDPETLISWFMSTIDFVHDATPGWTFGDITKLGGWESVRDFHETTNHRMFEIGEEISRINYKNMNSKEKYGKLFNKFNVIEHDEPSLIRMLSRNTHRRLTMKLFYERLQSSTKEYATNDL</sequence>
<protein>
    <submittedName>
        <fullName evidence="1">Uncharacterized protein</fullName>
    </submittedName>
</protein>
<dbReference type="Proteomes" id="UP001220395">
    <property type="component" value="Chromosome"/>
</dbReference>
<dbReference type="RefSeq" id="WP_273689189.1">
    <property type="nucleotide sequence ID" value="NZ_CP117411.1"/>
</dbReference>
<organism evidence="1 2">
    <name type="scientific">Sphingomonas naphthae</name>
    <dbReference type="NCBI Taxonomy" id="1813468"/>
    <lineage>
        <taxon>Bacteria</taxon>
        <taxon>Pseudomonadati</taxon>
        <taxon>Pseudomonadota</taxon>
        <taxon>Alphaproteobacteria</taxon>
        <taxon>Sphingomonadales</taxon>
        <taxon>Sphingomonadaceae</taxon>
        <taxon>Sphingomonas</taxon>
    </lineage>
</organism>
<evidence type="ECO:0000313" key="2">
    <source>
        <dbReference type="Proteomes" id="UP001220395"/>
    </source>
</evidence>
<dbReference type="EMBL" id="CP117411">
    <property type="protein sequence ID" value="WCT74281.1"/>
    <property type="molecule type" value="Genomic_DNA"/>
</dbReference>
<name>A0ABY7TM18_9SPHN</name>
<keyword evidence="2" id="KW-1185">Reference proteome</keyword>
<evidence type="ECO:0000313" key="1">
    <source>
        <dbReference type="EMBL" id="WCT74281.1"/>
    </source>
</evidence>